<dbReference type="PRINTS" id="PR00812">
    <property type="entry name" value="BCTERIALGSPF"/>
</dbReference>
<name>A0A1Q2LI21_9HELI</name>
<comment type="subcellular location">
    <subcellularLocation>
        <location evidence="1">Cell membrane</location>
        <topology evidence="1">Multi-pass membrane protein</topology>
    </subcellularLocation>
</comment>
<reference evidence="9 10" key="1">
    <citation type="submission" date="2017-02" db="EMBL/GenBank/DDBJ databases">
        <title>Whole genome sequencing of Helicobacter bilis strain AAQJH.</title>
        <authorList>
            <person name="Conlan S."/>
            <person name="Thomas P.J."/>
            <person name="Mullikin J."/>
            <person name="Palmore T.N."/>
            <person name="Frank K.M."/>
            <person name="Segre J.A."/>
        </authorList>
    </citation>
    <scope>NUCLEOTIDE SEQUENCE [LARGE SCALE GENOMIC DNA]</scope>
    <source>
        <strain evidence="9 10">AAQJH</strain>
    </source>
</reference>
<protein>
    <recommendedName>
        <fullName evidence="8">Type II secretion system protein GspF domain-containing protein</fullName>
    </recommendedName>
</protein>
<dbReference type="Proteomes" id="UP000188298">
    <property type="component" value="Chromosome"/>
</dbReference>
<dbReference type="RefSeq" id="WP_077388944.1">
    <property type="nucleotide sequence ID" value="NZ_CP019645.1"/>
</dbReference>
<proteinExistence type="inferred from homology"/>
<evidence type="ECO:0000259" key="8">
    <source>
        <dbReference type="Pfam" id="PF00482"/>
    </source>
</evidence>
<evidence type="ECO:0000313" key="10">
    <source>
        <dbReference type="Proteomes" id="UP000188298"/>
    </source>
</evidence>
<dbReference type="Pfam" id="PF00482">
    <property type="entry name" value="T2SSF"/>
    <property type="match status" value="2"/>
</dbReference>
<evidence type="ECO:0000256" key="6">
    <source>
        <dbReference type="ARBA" id="ARBA00023136"/>
    </source>
</evidence>
<sequence>MSLFKCNYQSINTQGVRYIFAKNTEEAKQKMLQKNFLVTNINEVSLFMRYGNKTQELERIFWQLGFSYTSGLHLISILQSIKKELYFKENAALLQSMIHALEKGDTLSSALQKHINTCGSLVVALFSIGEKSGFLQETCELCAKEISQKNAYIQALRNAMIYPLLLALSFLCVFFVLAFFVIPEFANLYNELGANLPFFTELTLKISSFLQSYIFEILACILIFIIFCFIFLNKKLVRDRILLHIPFINHVVTDYWLYIYFLGLHYFLKSKVPFMDSIVQCEKLIHNSVLQQKISHLRFMLDKGIPLSQALNSIDIKIANIALLQSGEQSGMLDKALELNARFYKDRFTQSLQTLQILSQPFATIIMGILIAGLAYSIVAPMWQLLEVAI</sequence>
<dbReference type="InterPro" id="IPR018076">
    <property type="entry name" value="T2SS_GspF_dom"/>
</dbReference>
<organism evidence="9 10">
    <name type="scientific">Helicobacter bilis</name>
    <dbReference type="NCBI Taxonomy" id="37372"/>
    <lineage>
        <taxon>Bacteria</taxon>
        <taxon>Pseudomonadati</taxon>
        <taxon>Campylobacterota</taxon>
        <taxon>Epsilonproteobacteria</taxon>
        <taxon>Campylobacterales</taxon>
        <taxon>Helicobacteraceae</taxon>
        <taxon>Helicobacter</taxon>
    </lineage>
</organism>
<gene>
    <name evidence="9" type="ORF">XJ32_07930</name>
</gene>
<keyword evidence="3" id="KW-1003">Cell membrane</keyword>
<dbReference type="InterPro" id="IPR003004">
    <property type="entry name" value="GspF/PilC"/>
</dbReference>
<dbReference type="InterPro" id="IPR042094">
    <property type="entry name" value="T2SS_GspF_sf"/>
</dbReference>
<evidence type="ECO:0000256" key="4">
    <source>
        <dbReference type="ARBA" id="ARBA00022692"/>
    </source>
</evidence>
<keyword evidence="4 7" id="KW-0812">Transmembrane</keyword>
<feature type="transmembrane region" description="Helical" evidence="7">
    <location>
        <begin position="213"/>
        <end position="233"/>
    </location>
</feature>
<dbReference type="KEGG" id="hbl:XJ32_07930"/>
<dbReference type="Gene3D" id="1.20.81.30">
    <property type="entry name" value="Type II secretion system (T2SS), domain F"/>
    <property type="match status" value="2"/>
</dbReference>
<feature type="transmembrane region" description="Helical" evidence="7">
    <location>
        <begin position="245"/>
        <end position="268"/>
    </location>
</feature>
<dbReference type="PANTHER" id="PTHR30012:SF0">
    <property type="entry name" value="TYPE II SECRETION SYSTEM PROTEIN F-RELATED"/>
    <property type="match status" value="1"/>
</dbReference>
<dbReference type="EMBL" id="CP019645">
    <property type="protein sequence ID" value="AQQ60033.1"/>
    <property type="molecule type" value="Genomic_DNA"/>
</dbReference>
<accession>A0A1Q2LI21</accession>
<feature type="transmembrane region" description="Helical" evidence="7">
    <location>
        <begin position="362"/>
        <end position="386"/>
    </location>
</feature>
<comment type="similarity">
    <text evidence="2">Belongs to the GSP F family.</text>
</comment>
<feature type="domain" description="Type II secretion system protein GspF" evidence="8">
    <location>
        <begin position="267"/>
        <end position="381"/>
    </location>
</feature>
<keyword evidence="5 7" id="KW-1133">Transmembrane helix</keyword>
<feature type="transmembrane region" description="Helical" evidence="7">
    <location>
        <begin position="159"/>
        <end position="182"/>
    </location>
</feature>
<dbReference type="PANTHER" id="PTHR30012">
    <property type="entry name" value="GENERAL SECRETION PATHWAY PROTEIN"/>
    <property type="match status" value="1"/>
</dbReference>
<evidence type="ECO:0000256" key="1">
    <source>
        <dbReference type="ARBA" id="ARBA00004651"/>
    </source>
</evidence>
<keyword evidence="6 7" id="KW-0472">Membrane</keyword>
<evidence type="ECO:0000256" key="2">
    <source>
        <dbReference type="ARBA" id="ARBA00005745"/>
    </source>
</evidence>
<evidence type="ECO:0000313" key="9">
    <source>
        <dbReference type="EMBL" id="AQQ60033.1"/>
    </source>
</evidence>
<dbReference type="AlphaFoldDB" id="A0A1Q2LI21"/>
<evidence type="ECO:0000256" key="5">
    <source>
        <dbReference type="ARBA" id="ARBA00022989"/>
    </source>
</evidence>
<feature type="domain" description="Type II secretion system protein GspF" evidence="8">
    <location>
        <begin position="63"/>
        <end position="183"/>
    </location>
</feature>
<evidence type="ECO:0000256" key="3">
    <source>
        <dbReference type="ARBA" id="ARBA00022475"/>
    </source>
</evidence>
<dbReference type="GO" id="GO:0005886">
    <property type="term" value="C:plasma membrane"/>
    <property type="evidence" value="ECO:0007669"/>
    <property type="project" value="UniProtKB-SubCell"/>
</dbReference>
<evidence type="ECO:0000256" key="7">
    <source>
        <dbReference type="SAM" id="Phobius"/>
    </source>
</evidence>